<reference evidence="3 4" key="1">
    <citation type="submission" date="2016-10" db="EMBL/GenBank/DDBJ databases">
        <authorList>
            <person name="de Groot N.N."/>
        </authorList>
    </citation>
    <scope>NUCLEOTIDE SEQUENCE [LARGE SCALE GENOMIC DNA]</scope>
    <source>
        <strain evidence="3 4">DSM 45514</strain>
    </source>
</reference>
<protein>
    <submittedName>
        <fullName evidence="3">Spore germination protein GerPC</fullName>
    </submittedName>
</protein>
<dbReference type="EMBL" id="FMZA01000030">
    <property type="protein sequence ID" value="SDD06721.1"/>
    <property type="molecule type" value="Genomic_DNA"/>
</dbReference>
<evidence type="ECO:0000256" key="2">
    <source>
        <dbReference type="SAM" id="MobiDB-lite"/>
    </source>
</evidence>
<proteinExistence type="predicted"/>
<accession>A0A1G6RQM7</accession>
<name>A0A1G6RQM7_9BACL</name>
<keyword evidence="4" id="KW-1185">Reference proteome</keyword>
<feature type="compositionally biased region" description="Basic and acidic residues" evidence="2">
    <location>
        <begin position="101"/>
        <end position="121"/>
    </location>
</feature>
<dbReference type="RefSeq" id="WP_176758052.1">
    <property type="nucleotide sequence ID" value="NZ_FMZA01000030.1"/>
</dbReference>
<organism evidence="3 4">
    <name type="scientific">Melghirimyces thermohalophilus</name>
    <dbReference type="NCBI Taxonomy" id="1236220"/>
    <lineage>
        <taxon>Bacteria</taxon>
        <taxon>Bacillati</taxon>
        <taxon>Bacillota</taxon>
        <taxon>Bacilli</taxon>
        <taxon>Bacillales</taxon>
        <taxon>Thermoactinomycetaceae</taxon>
        <taxon>Melghirimyces</taxon>
    </lineage>
</organism>
<evidence type="ECO:0000256" key="1">
    <source>
        <dbReference type="SAM" id="Coils"/>
    </source>
</evidence>
<feature type="region of interest" description="Disordered" evidence="2">
    <location>
        <begin position="79"/>
        <end position="121"/>
    </location>
</feature>
<dbReference type="AlphaFoldDB" id="A0A1G6RQM7"/>
<gene>
    <name evidence="3" type="ORF">SAMN04488112_1305</name>
</gene>
<dbReference type="InterPro" id="IPR019673">
    <property type="entry name" value="Spore_germination_GerPC"/>
</dbReference>
<keyword evidence="1" id="KW-0175">Coiled coil</keyword>
<feature type="coiled-coil region" evidence="1">
    <location>
        <begin position="2"/>
        <end position="29"/>
    </location>
</feature>
<dbReference type="Proteomes" id="UP000199387">
    <property type="component" value="Unassembled WGS sequence"/>
</dbReference>
<evidence type="ECO:0000313" key="4">
    <source>
        <dbReference type="Proteomes" id="UP000199387"/>
    </source>
</evidence>
<sequence length="121" mass="13904">MYAYLWDRLNQLEQEIEDLKQENQELRQKIGSIQPLQVDSIQYKVQELHVENLNGTLDIGLNIQADDENIAQMIEKMKDGENTQFQVGDTDTADADPDESIPVHKESSAEENKEVDVKEET</sequence>
<evidence type="ECO:0000313" key="3">
    <source>
        <dbReference type="EMBL" id="SDD06721.1"/>
    </source>
</evidence>
<dbReference type="STRING" id="1236220.SAMN04488112_1305"/>
<dbReference type="Pfam" id="PF10737">
    <property type="entry name" value="GerPC"/>
    <property type="match status" value="1"/>
</dbReference>